<gene>
    <name evidence="9" type="ORF">WAZ07_06840</name>
</gene>
<feature type="transmembrane region" description="Helical" evidence="8">
    <location>
        <begin position="169"/>
        <end position="191"/>
    </location>
</feature>
<dbReference type="InterPro" id="IPR000522">
    <property type="entry name" value="ABC_transptr_permease_BtuC"/>
</dbReference>
<feature type="transmembrane region" description="Helical" evidence="8">
    <location>
        <begin position="24"/>
        <end position="49"/>
    </location>
</feature>
<dbReference type="SUPFAM" id="SSF81345">
    <property type="entry name" value="ABC transporter involved in vitamin B12 uptake, BtuC"/>
    <property type="match status" value="1"/>
</dbReference>
<feature type="transmembrane region" description="Helical" evidence="8">
    <location>
        <begin position="111"/>
        <end position="130"/>
    </location>
</feature>
<dbReference type="InterPro" id="IPR037294">
    <property type="entry name" value="ABC_BtuC-like"/>
</dbReference>
<evidence type="ECO:0000256" key="7">
    <source>
        <dbReference type="ARBA" id="ARBA00023136"/>
    </source>
</evidence>
<dbReference type="Gene3D" id="1.10.3470.10">
    <property type="entry name" value="ABC transporter involved in vitamin B12 uptake, BtuC"/>
    <property type="match status" value="1"/>
</dbReference>
<protein>
    <submittedName>
        <fullName evidence="9">Iron ABC transporter permease</fullName>
    </submittedName>
</protein>
<keyword evidence="3" id="KW-0813">Transport</keyword>
<evidence type="ECO:0000313" key="9">
    <source>
        <dbReference type="EMBL" id="MEI4801045.1"/>
    </source>
</evidence>
<feature type="transmembrane region" description="Helical" evidence="8">
    <location>
        <begin position="82"/>
        <end position="99"/>
    </location>
</feature>
<feature type="transmembrane region" description="Helical" evidence="8">
    <location>
        <begin position="328"/>
        <end position="344"/>
    </location>
</feature>
<feature type="transmembrane region" description="Helical" evidence="8">
    <location>
        <begin position="211"/>
        <end position="235"/>
    </location>
</feature>
<keyword evidence="10" id="KW-1185">Reference proteome</keyword>
<dbReference type="PANTHER" id="PTHR30472:SF58">
    <property type="entry name" value="IRON(3+)-HYDROXAMATE IMPORT SYSTEM PERMEASE PROTEIN FHUB"/>
    <property type="match status" value="1"/>
</dbReference>
<evidence type="ECO:0000256" key="6">
    <source>
        <dbReference type="ARBA" id="ARBA00022989"/>
    </source>
</evidence>
<evidence type="ECO:0000256" key="2">
    <source>
        <dbReference type="ARBA" id="ARBA00007935"/>
    </source>
</evidence>
<keyword evidence="4" id="KW-1003">Cell membrane</keyword>
<proteinExistence type="inferred from homology"/>
<sequence>MEVSMRKVYEEESVDRKEIKSRPLIAVMILIVGTALLALSMAVSISFGAADISLKTVWQAVFQFDASTTYHSVIQELRLPRAIGGVAVGAFLAVSGAIMQGMTRNPLASPSLMGITDGAVFGIAIMFAFFPNAPYVMFVIASFIGAAFGASIVYGIGAASPGGLTPIKLALSGAAISALLGAISSGIALYFNLAQEVSMWHAGGVAGVKWMSLNMLIPVGLVCLIIAIMLARYITILSFGEEIAIGLGQNTKLIKFIGTILVLVLTGSAVSIAGSVGFVGLVIPHLTRFLVGSDYRWIIPCSAVLGGLLIECADMISRIMNPPFETPIGAVTAMVGVPFFLYLARKEGRGKM</sequence>
<evidence type="ECO:0000256" key="5">
    <source>
        <dbReference type="ARBA" id="ARBA00022692"/>
    </source>
</evidence>
<evidence type="ECO:0000256" key="4">
    <source>
        <dbReference type="ARBA" id="ARBA00022475"/>
    </source>
</evidence>
<dbReference type="EMBL" id="JBAWSX010000003">
    <property type="protein sequence ID" value="MEI4801045.1"/>
    <property type="molecule type" value="Genomic_DNA"/>
</dbReference>
<comment type="caution">
    <text evidence="9">The sequence shown here is derived from an EMBL/GenBank/DDBJ whole genome shotgun (WGS) entry which is preliminary data.</text>
</comment>
<evidence type="ECO:0000256" key="1">
    <source>
        <dbReference type="ARBA" id="ARBA00004651"/>
    </source>
</evidence>
<reference evidence="9 10" key="1">
    <citation type="submission" date="2024-01" db="EMBL/GenBank/DDBJ databases">
        <title>Seven novel Bacillus-like species.</title>
        <authorList>
            <person name="Liu G."/>
        </authorList>
    </citation>
    <scope>NUCLEOTIDE SEQUENCE [LARGE SCALE GENOMIC DNA]</scope>
    <source>
        <strain evidence="9 10">FJAT-51639</strain>
    </source>
</reference>
<dbReference type="CDD" id="cd06550">
    <property type="entry name" value="TM_ABC_iron-siderophores_like"/>
    <property type="match status" value="1"/>
</dbReference>
<evidence type="ECO:0000256" key="8">
    <source>
        <dbReference type="SAM" id="Phobius"/>
    </source>
</evidence>
<dbReference type="PANTHER" id="PTHR30472">
    <property type="entry name" value="FERRIC ENTEROBACTIN TRANSPORT SYSTEM PERMEASE PROTEIN"/>
    <property type="match status" value="1"/>
</dbReference>
<feature type="transmembrane region" description="Helical" evidence="8">
    <location>
        <begin position="136"/>
        <end position="157"/>
    </location>
</feature>
<comment type="subcellular location">
    <subcellularLocation>
        <location evidence="1">Cell membrane</location>
        <topology evidence="1">Multi-pass membrane protein</topology>
    </subcellularLocation>
</comment>
<dbReference type="Pfam" id="PF01032">
    <property type="entry name" value="FecCD"/>
    <property type="match status" value="1"/>
</dbReference>
<keyword evidence="5 8" id="KW-0812">Transmembrane</keyword>
<evidence type="ECO:0000313" key="10">
    <source>
        <dbReference type="Proteomes" id="UP001372526"/>
    </source>
</evidence>
<accession>A0ABU8FED4</accession>
<organism evidence="9 10">
    <name type="scientific">Bacillus bruguierae</name>
    <dbReference type="NCBI Taxonomy" id="3127667"/>
    <lineage>
        <taxon>Bacteria</taxon>
        <taxon>Bacillati</taxon>
        <taxon>Bacillota</taxon>
        <taxon>Bacilli</taxon>
        <taxon>Bacillales</taxon>
        <taxon>Bacillaceae</taxon>
        <taxon>Bacillus</taxon>
    </lineage>
</organism>
<keyword evidence="6 8" id="KW-1133">Transmembrane helix</keyword>
<feature type="transmembrane region" description="Helical" evidence="8">
    <location>
        <begin position="256"/>
        <end position="283"/>
    </location>
</feature>
<keyword evidence="7 8" id="KW-0472">Membrane</keyword>
<name>A0ABU8FED4_9BACI</name>
<evidence type="ECO:0000256" key="3">
    <source>
        <dbReference type="ARBA" id="ARBA00022448"/>
    </source>
</evidence>
<dbReference type="Proteomes" id="UP001372526">
    <property type="component" value="Unassembled WGS sequence"/>
</dbReference>
<comment type="similarity">
    <text evidence="2">Belongs to the binding-protein-dependent transport system permease family. FecCD subfamily.</text>
</comment>